<gene>
    <name evidence="2" type="ORF">JOE69_002837</name>
</gene>
<sequence>MAKNLKATVYLQSSKGVVAFGPGDVVPGWAHKLITNPDVWDGPADENDAGTPPAGQETVLAEPVPQSVSPETGEPEA</sequence>
<evidence type="ECO:0000313" key="3">
    <source>
        <dbReference type="Proteomes" id="UP001185069"/>
    </source>
</evidence>
<reference evidence="2 3" key="1">
    <citation type="submission" date="2023-07" db="EMBL/GenBank/DDBJ databases">
        <title>Sequencing the genomes of 1000 actinobacteria strains.</title>
        <authorList>
            <person name="Klenk H.-P."/>
        </authorList>
    </citation>
    <scope>NUCLEOTIDE SEQUENCE [LARGE SCALE GENOMIC DNA]</scope>
    <source>
        <strain evidence="2 3">DSM 14555</strain>
    </source>
</reference>
<dbReference type="EMBL" id="JAVDQF010000001">
    <property type="protein sequence ID" value="MDR6270599.1"/>
    <property type="molecule type" value="Genomic_DNA"/>
</dbReference>
<evidence type="ECO:0000256" key="1">
    <source>
        <dbReference type="SAM" id="MobiDB-lite"/>
    </source>
</evidence>
<feature type="region of interest" description="Disordered" evidence="1">
    <location>
        <begin position="37"/>
        <end position="77"/>
    </location>
</feature>
<name>A0ABU1JEP6_9MICC</name>
<keyword evidence="3" id="KW-1185">Reference proteome</keyword>
<comment type="caution">
    <text evidence="2">The sequence shown here is derived from an EMBL/GenBank/DDBJ whole genome shotgun (WGS) entry which is preliminary data.</text>
</comment>
<accession>A0ABU1JEP6</accession>
<evidence type="ECO:0000313" key="2">
    <source>
        <dbReference type="EMBL" id="MDR6270599.1"/>
    </source>
</evidence>
<dbReference type="Proteomes" id="UP001185069">
    <property type="component" value="Unassembled WGS sequence"/>
</dbReference>
<organism evidence="2 3">
    <name type="scientific">Arthrobacter russicus</name>
    <dbReference type="NCBI Taxonomy" id="172040"/>
    <lineage>
        <taxon>Bacteria</taxon>
        <taxon>Bacillati</taxon>
        <taxon>Actinomycetota</taxon>
        <taxon>Actinomycetes</taxon>
        <taxon>Micrococcales</taxon>
        <taxon>Micrococcaceae</taxon>
        <taxon>Arthrobacter</taxon>
    </lineage>
</organism>
<proteinExistence type="predicted"/>
<protein>
    <submittedName>
        <fullName evidence="2">Uncharacterized protein</fullName>
    </submittedName>
</protein>